<evidence type="ECO:0000313" key="2">
    <source>
        <dbReference type="Proteomes" id="UP000228531"/>
    </source>
</evidence>
<dbReference type="EMBL" id="PGTY01000001">
    <property type="protein sequence ID" value="PJI91722.1"/>
    <property type="molecule type" value="Genomic_DNA"/>
</dbReference>
<name>A0A2M8WLB4_9RHOB</name>
<accession>A0A2M8WLB4</accession>
<comment type="caution">
    <text evidence="1">The sequence shown here is derived from an EMBL/GenBank/DDBJ whole genome shotgun (WGS) entry which is preliminary data.</text>
</comment>
<dbReference type="AlphaFoldDB" id="A0A2M8WLB4"/>
<organism evidence="1 2">
    <name type="scientific">Yoonia maricola</name>
    <dbReference type="NCBI Taxonomy" id="420999"/>
    <lineage>
        <taxon>Bacteria</taxon>
        <taxon>Pseudomonadati</taxon>
        <taxon>Pseudomonadota</taxon>
        <taxon>Alphaproteobacteria</taxon>
        <taxon>Rhodobacterales</taxon>
        <taxon>Paracoccaceae</taxon>
        <taxon>Yoonia</taxon>
    </lineage>
</organism>
<protein>
    <submittedName>
        <fullName evidence="1">Uncharacterized protein</fullName>
    </submittedName>
</protein>
<dbReference type="OrthoDB" id="7687468at2"/>
<dbReference type="Proteomes" id="UP000228531">
    <property type="component" value="Unassembled WGS sequence"/>
</dbReference>
<gene>
    <name evidence="1" type="ORF">BC777_0556</name>
</gene>
<proteinExistence type="predicted"/>
<evidence type="ECO:0000313" key="1">
    <source>
        <dbReference type="EMBL" id="PJI91722.1"/>
    </source>
</evidence>
<reference evidence="1 2" key="1">
    <citation type="submission" date="2017-11" db="EMBL/GenBank/DDBJ databases">
        <title>Genomic Encyclopedia of Archaeal and Bacterial Type Strains, Phase II (KMG-II): From Individual Species to Whole Genera.</title>
        <authorList>
            <person name="Goeker M."/>
        </authorList>
    </citation>
    <scope>NUCLEOTIDE SEQUENCE [LARGE SCALE GENOMIC DNA]</scope>
    <source>
        <strain evidence="1 2">DSM 29128</strain>
    </source>
</reference>
<keyword evidence="2" id="KW-1185">Reference proteome</keyword>
<sequence>MAEPAFLTVRLPLKIGPLERLEFWEEPLEERFEATGEGEVSGGGTMMDADGEIQFCDLEIALPDLSEAHLTALQAILTELGAPKNTQFLNDDGEVLKQFGTVSVVGVGLDGTGLPDSAYEDFDPDAFSEEIVAALGEGYSYGGSNAGERYTFFYYHGADGAAIEATLRGIAGGKPIGQGAQFVHLA</sequence>
<dbReference type="RefSeq" id="WP_100366622.1">
    <property type="nucleotide sequence ID" value="NZ_PGTY01000001.1"/>
</dbReference>